<feature type="non-terminal residue" evidence="2">
    <location>
        <position position="1"/>
    </location>
</feature>
<dbReference type="GO" id="GO:0003911">
    <property type="term" value="F:DNA ligase (NAD+) activity"/>
    <property type="evidence" value="ECO:0007669"/>
    <property type="project" value="InterPro"/>
</dbReference>
<gene>
    <name evidence="2" type="ORF">COU93_01585</name>
</gene>
<dbReference type="Proteomes" id="UP000229766">
    <property type="component" value="Unassembled WGS sequence"/>
</dbReference>
<name>A0A2M8L212_9BACT</name>
<dbReference type="SUPFAM" id="SSF56091">
    <property type="entry name" value="DNA ligase/mRNA capping enzyme, catalytic domain"/>
    <property type="match status" value="1"/>
</dbReference>
<proteinExistence type="predicted"/>
<sequence length="47" mass="5249">VELIYKNSVLINAITRGDGQIGDVITQNIVKMKNFIKNPKDFTGSVR</sequence>
<evidence type="ECO:0000259" key="1">
    <source>
        <dbReference type="Pfam" id="PF01653"/>
    </source>
</evidence>
<dbReference type="Gene3D" id="3.30.470.30">
    <property type="entry name" value="DNA ligase/mRNA capping enzyme"/>
    <property type="match status" value="1"/>
</dbReference>
<organism evidence="2 3">
    <name type="scientific">Candidatus Shapirobacteria bacterium CG10_big_fil_rev_8_21_14_0_10_36_6</name>
    <dbReference type="NCBI Taxonomy" id="1974886"/>
    <lineage>
        <taxon>Bacteria</taxon>
        <taxon>Candidatus Shapironibacteriota</taxon>
    </lineage>
</organism>
<feature type="domain" description="NAD-dependent DNA ligase adenylation" evidence="1">
    <location>
        <begin position="1"/>
        <end position="34"/>
    </location>
</feature>
<evidence type="ECO:0000313" key="2">
    <source>
        <dbReference type="EMBL" id="PJE66927.1"/>
    </source>
</evidence>
<dbReference type="InterPro" id="IPR013839">
    <property type="entry name" value="DNAligase_adenylation"/>
</dbReference>
<accession>A0A2M8L212</accession>
<protein>
    <recommendedName>
        <fullName evidence="1">NAD-dependent DNA ligase adenylation domain-containing protein</fullName>
    </recommendedName>
</protein>
<dbReference type="EMBL" id="PFEI01000090">
    <property type="protein sequence ID" value="PJE66927.1"/>
    <property type="molecule type" value="Genomic_DNA"/>
</dbReference>
<reference evidence="3" key="1">
    <citation type="submission" date="2017-09" db="EMBL/GenBank/DDBJ databases">
        <title>Depth-based differentiation of microbial function through sediment-hosted aquifers and enrichment of novel symbionts in the deep terrestrial subsurface.</title>
        <authorList>
            <person name="Probst A.J."/>
            <person name="Ladd B."/>
            <person name="Jarett J.K."/>
            <person name="Geller-Mcgrath D.E."/>
            <person name="Sieber C.M.K."/>
            <person name="Emerson J.B."/>
            <person name="Anantharaman K."/>
            <person name="Thomas B.C."/>
            <person name="Malmstrom R."/>
            <person name="Stieglmeier M."/>
            <person name="Klingl A."/>
            <person name="Woyke T."/>
            <person name="Ryan C.M."/>
            <person name="Banfield J.F."/>
        </authorList>
    </citation>
    <scope>NUCLEOTIDE SEQUENCE [LARGE SCALE GENOMIC DNA]</scope>
</reference>
<dbReference type="Pfam" id="PF01653">
    <property type="entry name" value="DNA_ligase_aden"/>
    <property type="match status" value="1"/>
</dbReference>
<feature type="non-terminal residue" evidence="2">
    <location>
        <position position="47"/>
    </location>
</feature>
<comment type="caution">
    <text evidence="2">The sequence shown here is derived from an EMBL/GenBank/DDBJ whole genome shotgun (WGS) entry which is preliminary data.</text>
</comment>
<evidence type="ECO:0000313" key="3">
    <source>
        <dbReference type="Proteomes" id="UP000229766"/>
    </source>
</evidence>
<dbReference type="AlphaFoldDB" id="A0A2M8L212"/>